<proteinExistence type="predicted"/>
<keyword evidence="2" id="KW-0677">Repeat</keyword>
<evidence type="ECO:0000256" key="1">
    <source>
        <dbReference type="ARBA" id="ARBA00022614"/>
    </source>
</evidence>
<feature type="compositionally biased region" description="Basic residues" evidence="3">
    <location>
        <begin position="21"/>
        <end position="38"/>
    </location>
</feature>
<dbReference type="EMBL" id="CAAGRJ010025219">
    <property type="protein sequence ID" value="VFV37932.1"/>
    <property type="molecule type" value="Genomic_DNA"/>
</dbReference>
<evidence type="ECO:0000256" key="2">
    <source>
        <dbReference type="ARBA" id="ARBA00022737"/>
    </source>
</evidence>
<dbReference type="InterPro" id="IPR001611">
    <property type="entry name" value="Leu-rich_rpt"/>
</dbReference>
<dbReference type="PANTHER" id="PTHR45752:SF21">
    <property type="entry name" value="LEUCINE-RICH REPEAT-CONTAINING PROTEIN 63"/>
    <property type="match status" value="1"/>
</dbReference>
<evidence type="ECO:0000256" key="3">
    <source>
        <dbReference type="SAM" id="MobiDB-lite"/>
    </source>
</evidence>
<gene>
    <name evidence="4" type="ORF">LYPA_23C007121</name>
</gene>
<dbReference type="InterPro" id="IPR032675">
    <property type="entry name" value="LRR_dom_sf"/>
</dbReference>
<evidence type="ECO:0000313" key="4">
    <source>
        <dbReference type="EMBL" id="VFV37932.1"/>
    </source>
</evidence>
<sequence>MQNHPQLLRRPLPPKLPKLPLPKKRVYAAKTGKAKPKRVTFTPEETTSTERKKTSFPDVSRDRSHTPISIQNLSLDHHVQERVTTISIPRKHFSRVYWHIPDTATGCIFFPSCHSASSRVFGKETSQTETSRKSKREVSKRKNIYVDNMFKDILILSSEFSRPASAPSPVITPKPKEVLSEYPPLSKKKTFIFKQALIDLSETGPSPPPRSVPVKAERQWSERLKQNTAVVLTISNFPGPIALPTPILPRKPRRQSLLETQVTESDNVESTSRQSMSNLTEGIINIKPIKREESHVIRGEGFKTINATRYETIIAMTNLAIINCQIHGRNALNLKGFFIMTCPDLTPLASQLIYLNLSFNEISYFPTEIFCLKNLQLLFLRNNPIKEIPSEIQQLKFLRVFSIAFNLITTLPPGLFGKDTSFLISFSFFYLRLFSLAHLEELDISYNSVASIPNKIQKLRLLENLNVNGTDLTTFPPAILKLNLKKLQFENTFTHPTFWKENSLNSPPCLTHLTSLFFLKSNLDKYYDEIPVEIQELLKCPSTCEWCHGPKFGEGFRVIRSCDIFGATQLPVLYHVCSSYCYRKVKESSFILKNDPRIKHCFKFDLVYLIPWT</sequence>
<dbReference type="PANTHER" id="PTHR45752">
    <property type="entry name" value="LEUCINE-RICH REPEAT-CONTAINING"/>
    <property type="match status" value="1"/>
</dbReference>
<dbReference type="SUPFAM" id="SSF52047">
    <property type="entry name" value="RNI-like"/>
    <property type="match status" value="1"/>
</dbReference>
<dbReference type="Proteomes" id="UP000386466">
    <property type="component" value="Unassembled WGS sequence"/>
</dbReference>
<dbReference type="Pfam" id="PF00560">
    <property type="entry name" value="LRR_1"/>
    <property type="match status" value="1"/>
</dbReference>
<dbReference type="Gene3D" id="3.80.10.10">
    <property type="entry name" value="Ribonuclease Inhibitor"/>
    <property type="match status" value="1"/>
</dbReference>
<evidence type="ECO:0008006" key="6">
    <source>
        <dbReference type="Google" id="ProtNLM"/>
    </source>
</evidence>
<dbReference type="PROSITE" id="PS51450">
    <property type="entry name" value="LRR"/>
    <property type="match status" value="3"/>
</dbReference>
<dbReference type="InterPro" id="IPR003591">
    <property type="entry name" value="Leu-rich_rpt_typical-subtyp"/>
</dbReference>
<dbReference type="AlphaFoldDB" id="A0A485P6L8"/>
<evidence type="ECO:0000313" key="5">
    <source>
        <dbReference type="Proteomes" id="UP000386466"/>
    </source>
</evidence>
<name>A0A485P6L8_LYNPA</name>
<accession>A0A485P6L8</accession>
<keyword evidence="1" id="KW-0433">Leucine-rich repeat</keyword>
<feature type="compositionally biased region" description="Pro residues" evidence="3">
    <location>
        <begin position="11"/>
        <end position="20"/>
    </location>
</feature>
<feature type="compositionally biased region" description="Basic and acidic residues" evidence="3">
    <location>
        <begin position="48"/>
        <end position="64"/>
    </location>
</feature>
<feature type="region of interest" description="Disordered" evidence="3">
    <location>
        <begin position="1"/>
        <end position="64"/>
    </location>
</feature>
<dbReference type="InterPro" id="IPR050715">
    <property type="entry name" value="LRR-SigEffector_domain"/>
</dbReference>
<organism evidence="4 5">
    <name type="scientific">Lynx pardinus</name>
    <name type="common">Iberian lynx</name>
    <name type="synonym">Felis pardina</name>
    <dbReference type="NCBI Taxonomy" id="191816"/>
    <lineage>
        <taxon>Eukaryota</taxon>
        <taxon>Metazoa</taxon>
        <taxon>Chordata</taxon>
        <taxon>Craniata</taxon>
        <taxon>Vertebrata</taxon>
        <taxon>Euteleostomi</taxon>
        <taxon>Mammalia</taxon>
        <taxon>Eutheria</taxon>
        <taxon>Laurasiatheria</taxon>
        <taxon>Carnivora</taxon>
        <taxon>Feliformia</taxon>
        <taxon>Felidae</taxon>
        <taxon>Felinae</taxon>
        <taxon>Lynx</taxon>
    </lineage>
</organism>
<protein>
    <recommendedName>
        <fullName evidence="6">Leucine-rich repeat-containing</fullName>
    </recommendedName>
</protein>
<dbReference type="SMART" id="SM00369">
    <property type="entry name" value="LRR_TYP"/>
    <property type="match status" value="4"/>
</dbReference>
<reference evidence="4 5" key="1">
    <citation type="submission" date="2019-01" db="EMBL/GenBank/DDBJ databases">
        <authorList>
            <person name="Alioto T."/>
            <person name="Alioto T."/>
        </authorList>
    </citation>
    <scope>NUCLEOTIDE SEQUENCE [LARGE SCALE GENOMIC DNA]</scope>
</reference>
<keyword evidence="5" id="KW-1185">Reference proteome</keyword>